<dbReference type="PANTHER" id="PTHR36156">
    <property type="entry name" value="SLR2101 PROTEIN"/>
    <property type="match status" value="1"/>
</dbReference>
<dbReference type="InterPro" id="IPR011051">
    <property type="entry name" value="RmlC_Cupin_sf"/>
</dbReference>
<name>A0A9P4PPQ8_9PLEO</name>
<dbReference type="Gene3D" id="2.60.120.10">
    <property type="entry name" value="Jelly Rolls"/>
    <property type="match status" value="1"/>
</dbReference>
<evidence type="ECO:0000313" key="1">
    <source>
        <dbReference type="EMBL" id="KAF2446651.1"/>
    </source>
</evidence>
<dbReference type="SUPFAM" id="SSF51182">
    <property type="entry name" value="RmlC-like cupins"/>
    <property type="match status" value="1"/>
</dbReference>
<reference evidence="1" key="1">
    <citation type="journal article" date="2020" name="Stud. Mycol.">
        <title>101 Dothideomycetes genomes: a test case for predicting lifestyles and emergence of pathogens.</title>
        <authorList>
            <person name="Haridas S."/>
            <person name="Albert R."/>
            <person name="Binder M."/>
            <person name="Bloem J."/>
            <person name="Labutti K."/>
            <person name="Salamov A."/>
            <person name="Andreopoulos B."/>
            <person name="Baker S."/>
            <person name="Barry K."/>
            <person name="Bills G."/>
            <person name="Bluhm B."/>
            <person name="Cannon C."/>
            <person name="Castanera R."/>
            <person name="Culley D."/>
            <person name="Daum C."/>
            <person name="Ezra D."/>
            <person name="Gonzalez J."/>
            <person name="Henrissat B."/>
            <person name="Kuo A."/>
            <person name="Liang C."/>
            <person name="Lipzen A."/>
            <person name="Lutzoni F."/>
            <person name="Magnuson J."/>
            <person name="Mondo S."/>
            <person name="Nolan M."/>
            <person name="Ohm R."/>
            <person name="Pangilinan J."/>
            <person name="Park H.-J."/>
            <person name="Ramirez L."/>
            <person name="Alfaro M."/>
            <person name="Sun H."/>
            <person name="Tritt A."/>
            <person name="Yoshinaga Y."/>
            <person name="Zwiers L.-H."/>
            <person name="Turgeon B."/>
            <person name="Goodwin S."/>
            <person name="Spatafora J."/>
            <person name="Crous P."/>
            <person name="Grigoriev I."/>
        </authorList>
    </citation>
    <scope>NUCLEOTIDE SEQUENCE</scope>
    <source>
        <strain evidence="1">CBS 690.94</strain>
    </source>
</reference>
<keyword evidence="2" id="KW-1185">Reference proteome</keyword>
<dbReference type="CDD" id="cd02231">
    <property type="entry name" value="cupin_BLL6423-like"/>
    <property type="match status" value="1"/>
</dbReference>
<dbReference type="Proteomes" id="UP000799764">
    <property type="component" value="Unassembled WGS sequence"/>
</dbReference>
<proteinExistence type="predicted"/>
<dbReference type="OrthoDB" id="5840532at2759"/>
<comment type="caution">
    <text evidence="1">The sequence shown here is derived from an EMBL/GenBank/DDBJ whole genome shotgun (WGS) entry which is preliminary data.</text>
</comment>
<dbReference type="AlphaFoldDB" id="A0A9P4PPQ8"/>
<sequence>MSLKLGAEKEGGIMHRTMTLDVLVIIEGEIEIHLDSGEKKVVKAGDSIAQRAAMHKWANVTPNNGWARWVVFMQAAANAIHTYIESVVKEEARSLAGLSALHYIRREIYTDRLLGTP</sequence>
<dbReference type="EMBL" id="MU001498">
    <property type="protein sequence ID" value="KAF2446651.1"/>
    <property type="molecule type" value="Genomic_DNA"/>
</dbReference>
<organism evidence="1 2">
    <name type="scientific">Karstenula rhodostoma CBS 690.94</name>
    <dbReference type="NCBI Taxonomy" id="1392251"/>
    <lineage>
        <taxon>Eukaryota</taxon>
        <taxon>Fungi</taxon>
        <taxon>Dikarya</taxon>
        <taxon>Ascomycota</taxon>
        <taxon>Pezizomycotina</taxon>
        <taxon>Dothideomycetes</taxon>
        <taxon>Pleosporomycetidae</taxon>
        <taxon>Pleosporales</taxon>
        <taxon>Massarineae</taxon>
        <taxon>Didymosphaeriaceae</taxon>
        <taxon>Karstenula</taxon>
    </lineage>
</organism>
<dbReference type="InterPro" id="IPR047142">
    <property type="entry name" value="OryJ/VirC-like"/>
</dbReference>
<evidence type="ECO:0000313" key="2">
    <source>
        <dbReference type="Proteomes" id="UP000799764"/>
    </source>
</evidence>
<accession>A0A9P4PPQ8</accession>
<gene>
    <name evidence="1" type="ORF">P171DRAFT_472108</name>
</gene>
<dbReference type="InterPro" id="IPR014710">
    <property type="entry name" value="RmlC-like_jellyroll"/>
</dbReference>
<protein>
    <submittedName>
        <fullName evidence="1">Uncharacterized protein</fullName>
    </submittedName>
</protein>
<dbReference type="PANTHER" id="PTHR36156:SF2">
    <property type="entry name" value="CUPIN TYPE-2 DOMAIN-CONTAINING PROTEIN"/>
    <property type="match status" value="1"/>
</dbReference>